<dbReference type="PANTHER" id="PTHR34390:SF2">
    <property type="entry name" value="SUCCINATE TRANSPORTER SUBUNIT YJJP-RELATED"/>
    <property type="match status" value="1"/>
</dbReference>
<dbReference type="Pfam" id="PF06738">
    <property type="entry name" value="ThrE"/>
    <property type="match status" value="1"/>
</dbReference>
<dbReference type="InterPro" id="IPR010619">
    <property type="entry name" value="ThrE-like_N"/>
</dbReference>
<gene>
    <name evidence="9" type="ORF">WMO62_01280</name>
</gene>
<feature type="transmembrane region" description="Helical" evidence="7">
    <location>
        <begin position="200"/>
        <end position="218"/>
    </location>
</feature>
<keyword evidence="4 7" id="KW-1133">Transmembrane helix</keyword>
<evidence type="ECO:0000256" key="2">
    <source>
        <dbReference type="ARBA" id="ARBA00022475"/>
    </source>
</evidence>
<protein>
    <submittedName>
        <fullName evidence="9">Threonine/serine exporter family protein</fullName>
    </submittedName>
</protein>
<feature type="transmembrane region" description="Helical" evidence="7">
    <location>
        <begin position="163"/>
        <end position="188"/>
    </location>
</feature>
<evidence type="ECO:0000313" key="9">
    <source>
        <dbReference type="EMBL" id="MEQ2577470.1"/>
    </source>
</evidence>
<keyword evidence="2" id="KW-1003">Cell membrane</keyword>
<evidence type="ECO:0000256" key="1">
    <source>
        <dbReference type="ARBA" id="ARBA00004651"/>
    </source>
</evidence>
<proteinExistence type="inferred from homology"/>
<evidence type="ECO:0000256" key="7">
    <source>
        <dbReference type="SAM" id="Phobius"/>
    </source>
</evidence>
<dbReference type="RefSeq" id="WP_349143543.1">
    <property type="nucleotide sequence ID" value="NZ_JBBMFC010000002.1"/>
</dbReference>
<name>A0ABV1HX30_9FIRM</name>
<feature type="transmembrane region" description="Helical" evidence="7">
    <location>
        <begin position="230"/>
        <end position="254"/>
    </location>
</feature>
<keyword evidence="10" id="KW-1185">Reference proteome</keyword>
<dbReference type="Proteomes" id="UP001470288">
    <property type="component" value="Unassembled WGS sequence"/>
</dbReference>
<keyword evidence="3 7" id="KW-0812">Transmembrane</keyword>
<comment type="similarity">
    <text evidence="6">Belongs to the ThrE exporter (TC 2.A.79) family.</text>
</comment>
<evidence type="ECO:0000256" key="4">
    <source>
        <dbReference type="ARBA" id="ARBA00022989"/>
    </source>
</evidence>
<comment type="subcellular location">
    <subcellularLocation>
        <location evidence="1">Cell membrane</location>
        <topology evidence="1">Multi-pass membrane protein</topology>
    </subcellularLocation>
</comment>
<evidence type="ECO:0000256" key="6">
    <source>
        <dbReference type="ARBA" id="ARBA00034125"/>
    </source>
</evidence>
<evidence type="ECO:0000313" key="10">
    <source>
        <dbReference type="Proteomes" id="UP001470288"/>
    </source>
</evidence>
<evidence type="ECO:0000259" key="8">
    <source>
        <dbReference type="Pfam" id="PF06738"/>
    </source>
</evidence>
<reference evidence="9 10" key="1">
    <citation type="submission" date="2024-03" db="EMBL/GenBank/DDBJ databases">
        <title>Human intestinal bacterial collection.</title>
        <authorList>
            <person name="Pauvert C."/>
            <person name="Hitch T.C.A."/>
            <person name="Clavel T."/>
        </authorList>
    </citation>
    <scope>NUCLEOTIDE SEQUENCE [LARGE SCALE GENOMIC DNA]</scope>
    <source>
        <strain evidence="9 10">CLA-AA-H78B</strain>
    </source>
</reference>
<evidence type="ECO:0000256" key="5">
    <source>
        <dbReference type="ARBA" id="ARBA00023136"/>
    </source>
</evidence>
<comment type="caution">
    <text evidence="9">The sequence shown here is derived from an EMBL/GenBank/DDBJ whole genome shotgun (WGS) entry which is preliminary data.</text>
</comment>
<dbReference type="PANTHER" id="PTHR34390">
    <property type="entry name" value="UPF0442 PROTEIN YJJB-RELATED"/>
    <property type="match status" value="1"/>
</dbReference>
<keyword evidence="5 7" id="KW-0472">Membrane</keyword>
<feature type="transmembrane region" description="Helical" evidence="7">
    <location>
        <begin position="125"/>
        <end position="143"/>
    </location>
</feature>
<feature type="domain" description="Threonine/serine exporter-like N-terminal" evidence="8">
    <location>
        <begin position="16"/>
        <end position="251"/>
    </location>
</feature>
<dbReference type="EMBL" id="JBBMFC010000002">
    <property type="protein sequence ID" value="MEQ2577470.1"/>
    <property type="molecule type" value="Genomic_DNA"/>
</dbReference>
<sequence length="258" mass="28979">MERTERDTPELFLHEILIMGELMQTCGAEVFRVEDTLARMGKAYGVERMNVFVITSSIVITMELKDGRELTQTRRVRKAGGNDFTRLECLNVLSREYCEDPFPVGELGRRLAQIRKIRIPRRERYVGNILAASSFAVFFGGGWKDALFSGIFAVAISLLQDYVELICMNTMVFNVIASFLTGIGIRLICRLVPGLDMDMIMIGDIMLLIPGIPITNAVRDVLTGDTISGIMRFIEAMLWAGCLAFGFLSAFWIVGKVW</sequence>
<organism evidence="9 10">
    <name type="scientific">Hominiventricola aquisgranensis</name>
    <dbReference type="NCBI Taxonomy" id="3133164"/>
    <lineage>
        <taxon>Bacteria</taxon>
        <taxon>Bacillati</taxon>
        <taxon>Bacillota</taxon>
        <taxon>Clostridia</taxon>
        <taxon>Lachnospirales</taxon>
        <taxon>Lachnospiraceae</taxon>
        <taxon>Hominiventricola</taxon>
    </lineage>
</organism>
<evidence type="ECO:0000256" key="3">
    <source>
        <dbReference type="ARBA" id="ARBA00022692"/>
    </source>
</evidence>
<accession>A0ABV1HX30</accession>
<dbReference type="InterPro" id="IPR050539">
    <property type="entry name" value="ThrE_Dicarb/AminoAcid_Exp"/>
</dbReference>